<evidence type="ECO:0000313" key="4">
    <source>
        <dbReference type="Proteomes" id="UP000236161"/>
    </source>
</evidence>
<dbReference type="OrthoDB" id="1924782at2759"/>
<proteinExistence type="predicted"/>
<gene>
    <name evidence="3" type="primary">atpF</name>
    <name evidence="3" type="ORF">AXF42_Ash017388</name>
</gene>
<organism evidence="3 4">
    <name type="scientific">Apostasia shenzhenica</name>
    <dbReference type="NCBI Taxonomy" id="1088818"/>
    <lineage>
        <taxon>Eukaryota</taxon>
        <taxon>Viridiplantae</taxon>
        <taxon>Streptophyta</taxon>
        <taxon>Embryophyta</taxon>
        <taxon>Tracheophyta</taxon>
        <taxon>Spermatophyta</taxon>
        <taxon>Magnoliopsida</taxon>
        <taxon>Liliopsida</taxon>
        <taxon>Asparagales</taxon>
        <taxon>Orchidaceae</taxon>
        <taxon>Apostasioideae</taxon>
        <taxon>Apostasia</taxon>
    </lineage>
</organism>
<keyword evidence="2" id="KW-0066">ATP synthesis</keyword>
<dbReference type="EC" id="3.6.3.14" evidence="3"/>
<evidence type="ECO:0000313" key="3">
    <source>
        <dbReference type="EMBL" id="PKA65863.1"/>
    </source>
</evidence>
<keyword evidence="1" id="KW-0793">Thylakoid</keyword>
<dbReference type="Proteomes" id="UP000236161">
    <property type="component" value="Unassembled WGS sequence"/>
</dbReference>
<name>A0A2I0BDI7_9ASPA</name>
<keyword evidence="3" id="KW-0378">Hydrolase</keyword>
<dbReference type="AlphaFoldDB" id="A0A2I0BDI7"/>
<keyword evidence="4" id="KW-1185">Reference proteome</keyword>
<dbReference type="EMBL" id="KZ451889">
    <property type="protein sequence ID" value="PKA65863.1"/>
    <property type="molecule type" value="Genomic_DNA"/>
</dbReference>
<protein>
    <submittedName>
        <fullName evidence="3">ATP synthase subunit b, chloroplastic</fullName>
        <ecNumber evidence="3">3.6.3.14</ecNumber>
    </submittedName>
</protein>
<dbReference type="PANTHER" id="PTHR34264">
    <property type="entry name" value="ATP SYNTHASE SUBUNIT B, CHLOROPLASTIC"/>
    <property type="match status" value="1"/>
</dbReference>
<accession>A0A2I0BDI7</accession>
<evidence type="ECO:0000256" key="2">
    <source>
        <dbReference type="ARBA" id="ARBA00023310"/>
    </source>
</evidence>
<dbReference type="STRING" id="1088818.A0A2I0BDI7"/>
<dbReference type="GO" id="GO:0016787">
    <property type="term" value="F:hydrolase activity"/>
    <property type="evidence" value="ECO:0007669"/>
    <property type="project" value="UniProtKB-KW"/>
</dbReference>
<dbReference type="GO" id="GO:0006754">
    <property type="term" value="P:ATP biosynthetic process"/>
    <property type="evidence" value="ECO:0007669"/>
    <property type="project" value="UniProtKB-KW"/>
</dbReference>
<evidence type="ECO:0000256" key="1">
    <source>
        <dbReference type="ARBA" id="ARBA00023078"/>
    </source>
</evidence>
<sequence length="52" mass="6188">MNGYSEIEREKVSLINATCDSLERLENDKNETLYFEHNQVRQLVFQQALQEL</sequence>
<reference evidence="3 4" key="1">
    <citation type="journal article" date="2017" name="Nature">
        <title>The Apostasia genome and the evolution of orchids.</title>
        <authorList>
            <person name="Zhang G.Q."/>
            <person name="Liu K.W."/>
            <person name="Li Z."/>
            <person name="Lohaus R."/>
            <person name="Hsiao Y.Y."/>
            <person name="Niu S.C."/>
            <person name="Wang J.Y."/>
            <person name="Lin Y.C."/>
            <person name="Xu Q."/>
            <person name="Chen L.J."/>
            <person name="Yoshida K."/>
            <person name="Fujiwara S."/>
            <person name="Wang Z.W."/>
            <person name="Zhang Y.Q."/>
            <person name="Mitsuda N."/>
            <person name="Wang M."/>
            <person name="Liu G.H."/>
            <person name="Pecoraro L."/>
            <person name="Huang H.X."/>
            <person name="Xiao X.J."/>
            <person name="Lin M."/>
            <person name="Wu X.Y."/>
            <person name="Wu W.L."/>
            <person name="Chen Y.Y."/>
            <person name="Chang S.B."/>
            <person name="Sakamoto S."/>
            <person name="Ohme-Takagi M."/>
            <person name="Yagi M."/>
            <person name="Zeng S.J."/>
            <person name="Shen C.Y."/>
            <person name="Yeh C.M."/>
            <person name="Luo Y.B."/>
            <person name="Tsai W.C."/>
            <person name="Van de Peer Y."/>
            <person name="Liu Z.J."/>
        </authorList>
    </citation>
    <scope>NUCLEOTIDE SEQUENCE [LARGE SCALE GENOMIC DNA]</scope>
    <source>
        <strain evidence="4">cv. Shenzhen</strain>
        <tissue evidence="3">Stem</tissue>
    </source>
</reference>
<dbReference type="PANTHER" id="PTHR34264:SF8">
    <property type="entry name" value="ATP SYNTHASE SUBUNIT B, CHLOROPLASTIC"/>
    <property type="match status" value="1"/>
</dbReference>